<dbReference type="RefSeq" id="WP_005672903.1">
    <property type="nucleotide sequence ID" value="NZ_CP146288.1"/>
</dbReference>
<keyword evidence="3" id="KW-1185">Reference proteome</keyword>
<dbReference type="HOGENOM" id="CLU_893681_0_0_4"/>
<dbReference type="STRING" id="887898.HMPREF0551_0757"/>
<dbReference type="eggNOG" id="COG1214">
    <property type="taxonomic scope" value="Bacteria"/>
</dbReference>
<evidence type="ECO:0000313" key="2">
    <source>
        <dbReference type="EMBL" id="EFV95269.1"/>
    </source>
</evidence>
<name>E7RW94_9BURK</name>
<dbReference type="InterPro" id="IPR000905">
    <property type="entry name" value="Gcp-like_dom"/>
</dbReference>
<dbReference type="SUPFAM" id="SSF53067">
    <property type="entry name" value="Actin-like ATPase domain"/>
    <property type="match status" value="2"/>
</dbReference>
<dbReference type="InterPro" id="IPR043129">
    <property type="entry name" value="ATPase_NBD"/>
</dbReference>
<accession>E7RW94</accession>
<comment type="caution">
    <text evidence="2">The sequence shown here is derived from an EMBL/GenBank/DDBJ whole genome shotgun (WGS) entry which is preliminary data.</text>
</comment>
<protein>
    <submittedName>
        <fullName evidence="2">Universal bacterial protein YeaZ</fullName>
    </submittedName>
</protein>
<dbReference type="InterPro" id="IPR022496">
    <property type="entry name" value="T6A_TsaB"/>
</dbReference>
<evidence type="ECO:0000313" key="3">
    <source>
        <dbReference type="Proteomes" id="UP000011021"/>
    </source>
</evidence>
<dbReference type="Gene3D" id="3.30.420.40">
    <property type="match status" value="2"/>
</dbReference>
<sequence>MKPLSLALSIEWDDCTVALAGAGIDHGTESTAIELSARTLLDASGGPQASRDALALVQQALRQAGRRLDEVERFYVNVGPGAFTSLRIAVGLVQGLALPGNRPVGAIGSLQALAATVPDWRFPLASPDANDGLSSGCPSSPASAGAADSFVGQGGHAGADTLPWLLCSALDARMGECYYAAFLCRAGHWPQPALPPAVGKADDAAVAFEGLRRQLTAEGRISAVHLAGGGFGPNFEPLRAWAMEVGQDAALAAERRPGARALLAVADVPDAPALMAARDVRPLYVRDRVALDRDEQRQLAAAKLAAQPAGR</sequence>
<proteinExistence type="predicted"/>
<evidence type="ECO:0000259" key="1">
    <source>
        <dbReference type="Pfam" id="PF00814"/>
    </source>
</evidence>
<dbReference type="GO" id="GO:0002949">
    <property type="term" value="P:tRNA threonylcarbamoyladenosine modification"/>
    <property type="evidence" value="ECO:0007669"/>
    <property type="project" value="InterPro"/>
</dbReference>
<dbReference type="EMBL" id="AEQP01000003">
    <property type="protein sequence ID" value="EFV95269.1"/>
    <property type="molecule type" value="Genomic_DNA"/>
</dbReference>
<dbReference type="AlphaFoldDB" id="E7RW94"/>
<dbReference type="Pfam" id="PF00814">
    <property type="entry name" value="TsaD"/>
    <property type="match status" value="1"/>
</dbReference>
<dbReference type="NCBIfam" id="TIGR03725">
    <property type="entry name" value="T6A_YeaZ"/>
    <property type="match status" value="1"/>
</dbReference>
<gene>
    <name evidence="2" type="primary">yeaZ</name>
    <name evidence="2" type="ORF">HMPREF0551_0757</name>
</gene>
<organism evidence="2 3">
    <name type="scientific">Lautropia mirabilis ATCC 51599</name>
    <dbReference type="NCBI Taxonomy" id="887898"/>
    <lineage>
        <taxon>Bacteria</taxon>
        <taxon>Pseudomonadati</taxon>
        <taxon>Pseudomonadota</taxon>
        <taxon>Betaproteobacteria</taxon>
        <taxon>Burkholderiales</taxon>
        <taxon>Burkholderiaceae</taxon>
        <taxon>Lautropia</taxon>
    </lineage>
</organism>
<reference evidence="2 3" key="1">
    <citation type="submission" date="2010-12" db="EMBL/GenBank/DDBJ databases">
        <authorList>
            <person name="Muzny D."/>
            <person name="Qin X."/>
            <person name="Deng J."/>
            <person name="Jiang H."/>
            <person name="Liu Y."/>
            <person name="Qu J."/>
            <person name="Song X.-Z."/>
            <person name="Zhang L."/>
            <person name="Thornton R."/>
            <person name="Coyle M."/>
            <person name="Francisco L."/>
            <person name="Jackson L."/>
            <person name="Javaid M."/>
            <person name="Korchina V."/>
            <person name="Kovar C."/>
            <person name="Mata R."/>
            <person name="Mathew T."/>
            <person name="Ngo R."/>
            <person name="Nguyen L."/>
            <person name="Nguyen N."/>
            <person name="Okwuonu G."/>
            <person name="Ongeri F."/>
            <person name="Pham C."/>
            <person name="Simmons D."/>
            <person name="Wilczek-Boney K."/>
            <person name="Hale W."/>
            <person name="Jakkamsetti A."/>
            <person name="Pham P."/>
            <person name="Ruth R."/>
            <person name="San Lucas F."/>
            <person name="Warren J."/>
            <person name="Zhang J."/>
            <person name="Zhao Z."/>
            <person name="Zhou C."/>
            <person name="Zhu D."/>
            <person name="Lee S."/>
            <person name="Bess C."/>
            <person name="Blankenburg K."/>
            <person name="Forbes L."/>
            <person name="Fu Q."/>
            <person name="Gubbala S."/>
            <person name="Hirani K."/>
            <person name="Jayaseelan J.C."/>
            <person name="Lara F."/>
            <person name="Munidasa M."/>
            <person name="Palculict T."/>
            <person name="Patil S."/>
            <person name="Pu L.-L."/>
            <person name="Saada N."/>
            <person name="Tang L."/>
            <person name="Weissenberger G."/>
            <person name="Zhu Y."/>
            <person name="Hemphill L."/>
            <person name="Shang Y."/>
            <person name="Youmans B."/>
            <person name="Ayvaz T."/>
            <person name="Ross M."/>
            <person name="Santibanez J."/>
            <person name="Aqrawi P."/>
            <person name="Gross S."/>
            <person name="Joshi V."/>
            <person name="Fowler G."/>
            <person name="Nazareth L."/>
            <person name="Reid J."/>
            <person name="Worley K."/>
            <person name="Petrosino J."/>
            <person name="Highlander S."/>
            <person name="Gibbs R."/>
        </authorList>
    </citation>
    <scope>NUCLEOTIDE SEQUENCE [LARGE SCALE GENOMIC DNA]</scope>
    <source>
        <strain evidence="2 3">ATCC 51599</strain>
    </source>
</reference>
<feature type="domain" description="Gcp-like" evidence="1">
    <location>
        <begin position="52"/>
        <end position="117"/>
    </location>
</feature>
<dbReference type="Proteomes" id="UP000011021">
    <property type="component" value="Unassembled WGS sequence"/>
</dbReference>